<dbReference type="AlphaFoldDB" id="A0A448E0W0"/>
<dbReference type="PRINTS" id="PR00298">
    <property type="entry name" value="CHAPERONIN60"/>
</dbReference>
<dbReference type="EC" id="5.6.1.7" evidence="7"/>
<dbReference type="InterPro" id="IPR018370">
    <property type="entry name" value="Chaperonin_Cpn60_CS"/>
</dbReference>
<evidence type="ECO:0000256" key="6">
    <source>
        <dbReference type="ARBA" id="ARBA00023235"/>
    </source>
</evidence>
<dbReference type="NCBIfam" id="NF000592">
    <property type="entry name" value="PRK00013.1"/>
    <property type="match status" value="1"/>
</dbReference>
<dbReference type="FunFam" id="3.50.7.10:FF:000001">
    <property type="entry name" value="60 kDa chaperonin"/>
    <property type="match status" value="1"/>
</dbReference>
<comment type="similarity">
    <text evidence="1 7 8">Belongs to the chaperonin (HSP60) family.</text>
</comment>
<evidence type="ECO:0000256" key="8">
    <source>
        <dbReference type="RuleBase" id="RU000418"/>
    </source>
</evidence>
<dbReference type="Gene3D" id="3.30.260.10">
    <property type="entry name" value="TCP-1-like chaperonin intermediate domain"/>
    <property type="match status" value="1"/>
</dbReference>
<dbReference type="SUPFAM" id="SSF54849">
    <property type="entry name" value="GroEL-intermediate domain like"/>
    <property type="match status" value="1"/>
</dbReference>
<dbReference type="GO" id="GO:0042026">
    <property type="term" value="P:protein refolding"/>
    <property type="evidence" value="ECO:0007669"/>
    <property type="project" value="UniProtKB-UniRule"/>
</dbReference>
<sequence>MAAKEVKFGDSARKKMLVGVNVLADAVKATLGPKGRNVILEKSFGAPTITKDGVSVAKEIELEDRFENMGAQLVKDVASRANDDAGDGTTTATVLAQSIVNEGLKAVAAGMNPMDLKRGIDKATIAIVKELKNLSKPCADFKAIAQVGTISANSDNSIGDIIAEAMEKVGKEGVITVEEGTGLENELSVVEGMQFDRGYLSPYFVNKPETMVAELDNPLVLLVDKKISNIREMLPVLEAVAKAGRPLLIVSEDVEGEALATLVVNNMRGIVKVAAVKAPGFGDRRKAMLQDIAVLTGGTVISEEIGLSLEAATLENLGSAKRVTISKENTIIVDGAGVAGDIESRIAQIRAQVAETSSDYDREKLQERLAKLSGGVAVIKVGAGSEVEMKEKKARVEDALHATRAAVEEGVVPGGGVALIRALEAILELKGDNADQDVGIAVLRRAIEAPLRQIAANSGDEPSVVVNEVKNGKGNFGYNAASGEYGDMIEMGILDPTKVTRSALQAASSIGGLILTTEAAVADAPKKEGSAGGGMPDMGGMGGMGGMM</sequence>
<evidence type="ECO:0000256" key="2">
    <source>
        <dbReference type="ARBA" id="ARBA00022490"/>
    </source>
</evidence>
<dbReference type="InterPro" id="IPR027409">
    <property type="entry name" value="GroEL-like_apical_dom_sf"/>
</dbReference>
<dbReference type="OrthoDB" id="9766614at2"/>
<proteinExistence type="inferred from homology"/>
<dbReference type="EMBL" id="LR134318">
    <property type="protein sequence ID" value="VEF12612.1"/>
    <property type="molecule type" value="Genomic_DNA"/>
</dbReference>
<dbReference type="PROSITE" id="PS00296">
    <property type="entry name" value="CHAPERONINS_CPN60"/>
    <property type="match status" value="1"/>
</dbReference>
<dbReference type="InterPro" id="IPR027410">
    <property type="entry name" value="TCP-1-like_intermed_sf"/>
</dbReference>
<evidence type="ECO:0000256" key="4">
    <source>
        <dbReference type="ARBA" id="ARBA00022840"/>
    </source>
</evidence>
<dbReference type="FunFam" id="1.10.560.10:FF:000001">
    <property type="entry name" value="60 kDa chaperonin"/>
    <property type="match status" value="1"/>
</dbReference>
<organism evidence="11 12">
    <name type="scientific">Pseudomonas fluorescens</name>
    <dbReference type="NCBI Taxonomy" id="294"/>
    <lineage>
        <taxon>Bacteria</taxon>
        <taxon>Pseudomonadati</taxon>
        <taxon>Pseudomonadota</taxon>
        <taxon>Gammaproteobacteria</taxon>
        <taxon>Pseudomonadales</taxon>
        <taxon>Pseudomonadaceae</taxon>
        <taxon>Pseudomonas</taxon>
    </lineage>
</organism>
<dbReference type="InterPro" id="IPR027413">
    <property type="entry name" value="GROEL-like_equatorial_sf"/>
</dbReference>
<feature type="binding site" evidence="7">
    <location>
        <begin position="87"/>
        <end position="91"/>
    </location>
    <ligand>
        <name>ATP</name>
        <dbReference type="ChEBI" id="CHEBI:30616"/>
    </ligand>
</feature>
<dbReference type="InterPro" id="IPR001844">
    <property type="entry name" value="Cpn60/GroEL"/>
</dbReference>
<keyword evidence="2 7" id="KW-0963">Cytoplasm</keyword>
<dbReference type="Pfam" id="PF00118">
    <property type="entry name" value="Cpn60_TCP1"/>
    <property type="match status" value="1"/>
</dbReference>
<dbReference type="GO" id="GO:0005524">
    <property type="term" value="F:ATP binding"/>
    <property type="evidence" value="ECO:0007669"/>
    <property type="project" value="UniProtKB-UniRule"/>
</dbReference>
<evidence type="ECO:0000256" key="10">
    <source>
        <dbReference type="SAM" id="MobiDB-lite"/>
    </source>
</evidence>
<feature type="binding site" evidence="7">
    <location>
        <position position="495"/>
    </location>
    <ligand>
        <name>ATP</name>
        <dbReference type="ChEBI" id="CHEBI:30616"/>
    </ligand>
</feature>
<comment type="subcellular location">
    <subcellularLocation>
        <location evidence="7">Cytoplasm</location>
    </subcellularLocation>
</comment>
<dbReference type="NCBIfam" id="TIGR02348">
    <property type="entry name" value="GroEL"/>
    <property type="match status" value="1"/>
</dbReference>
<dbReference type="Proteomes" id="UP000281909">
    <property type="component" value="Chromosome"/>
</dbReference>
<dbReference type="Gene3D" id="3.50.7.10">
    <property type="entry name" value="GroEL"/>
    <property type="match status" value="1"/>
</dbReference>
<dbReference type="PANTHER" id="PTHR45633">
    <property type="entry name" value="60 KDA HEAT SHOCK PROTEIN, MITOCHONDRIAL"/>
    <property type="match status" value="1"/>
</dbReference>
<dbReference type="NCBIfam" id="NF009487">
    <property type="entry name" value="PRK12849.1"/>
    <property type="match status" value="1"/>
</dbReference>
<feature type="binding site" evidence="7">
    <location>
        <position position="415"/>
    </location>
    <ligand>
        <name>ATP</name>
        <dbReference type="ChEBI" id="CHEBI:30616"/>
    </ligand>
</feature>
<feature type="binding site" evidence="7">
    <location>
        <begin position="479"/>
        <end position="481"/>
    </location>
    <ligand>
        <name>ATP</name>
        <dbReference type="ChEBI" id="CHEBI:30616"/>
    </ligand>
</feature>
<dbReference type="SUPFAM" id="SSF52029">
    <property type="entry name" value="GroEL apical domain-like"/>
    <property type="match status" value="1"/>
</dbReference>
<accession>A0A448E0W0</accession>
<evidence type="ECO:0000256" key="7">
    <source>
        <dbReference type="HAMAP-Rule" id="MF_00600"/>
    </source>
</evidence>
<keyword evidence="6 7" id="KW-0413">Isomerase</keyword>
<gene>
    <name evidence="7 11" type="primary">groL</name>
    <name evidence="7" type="synonym">groEL</name>
    <name evidence="11" type="ORF">NCTC9428_04270</name>
</gene>
<evidence type="ECO:0000256" key="9">
    <source>
        <dbReference type="RuleBase" id="RU000419"/>
    </source>
</evidence>
<dbReference type="RefSeq" id="WP_126365986.1">
    <property type="nucleotide sequence ID" value="NZ_LR134318.1"/>
</dbReference>
<dbReference type="Gene3D" id="1.10.560.10">
    <property type="entry name" value="GroEL-like equatorial domain"/>
    <property type="match status" value="1"/>
</dbReference>
<dbReference type="NCBIfam" id="NF009489">
    <property type="entry name" value="PRK12851.1"/>
    <property type="match status" value="1"/>
</dbReference>
<dbReference type="SUPFAM" id="SSF48592">
    <property type="entry name" value="GroEL equatorial domain-like"/>
    <property type="match status" value="1"/>
</dbReference>
<comment type="function">
    <text evidence="7 9">Together with its co-chaperonin GroES, plays an essential role in assisting protein folding. The GroEL-GroES system forms a nano-cage that allows encapsulation of the non-native substrate proteins and provides a physical environment optimized to promote and accelerate protein folding.</text>
</comment>
<reference evidence="11 12" key="1">
    <citation type="submission" date="2018-12" db="EMBL/GenBank/DDBJ databases">
        <authorList>
            <consortium name="Pathogen Informatics"/>
        </authorList>
    </citation>
    <scope>NUCLEOTIDE SEQUENCE [LARGE SCALE GENOMIC DNA]</scope>
    <source>
        <strain evidence="11 12">NCTC9428</strain>
    </source>
</reference>
<dbReference type="GO" id="GO:0016853">
    <property type="term" value="F:isomerase activity"/>
    <property type="evidence" value="ECO:0007669"/>
    <property type="project" value="UniProtKB-KW"/>
</dbReference>
<feature type="region of interest" description="Disordered" evidence="10">
    <location>
        <begin position="525"/>
        <end position="548"/>
    </location>
</feature>
<dbReference type="GO" id="GO:0140662">
    <property type="term" value="F:ATP-dependent protein folding chaperone"/>
    <property type="evidence" value="ECO:0007669"/>
    <property type="project" value="InterPro"/>
</dbReference>
<evidence type="ECO:0000256" key="5">
    <source>
        <dbReference type="ARBA" id="ARBA00023186"/>
    </source>
</evidence>
<keyword evidence="5 7" id="KW-0143">Chaperone</keyword>
<comment type="subunit">
    <text evidence="7 9">Forms a cylinder of 14 subunits composed of two heptameric rings stacked back-to-back. Interacts with the co-chaperonin GroES.</text>
</comment>
<dbReference type="HAMAP" id="MF_00600">
    <property type="entry name" value="CH60"/>
    <property type="match status" value="1"/>
</dbReference>
<feature type="compositionally biased region" description="Gly residues" evidence="10">
    <location>
        <begin position="530"/>
        <end position="548"/>
    </location>
</feature>
<evidence type="ECO:0000313" key="11">
    <source>
        <dbReference type="EMBL" id="VEF12612.1"/>
    </source>
</evidence>
<evidence type="ECO:0000313" key="12">
    <source>
        <dbReference type="Proteomes" id="UP000281909"/>
    </source>
</evidence>
<keyword evidence="3 7" id="KW-0547">Nucleotide-binding</keyword>
<dbReference type="GO" id="GO:0051082">
    <property type="term" value="F:unfolded protein binding"/>
    <property type="evidence" value="ECO:0007669"/>
    <property type="project" value="UniProtKB-UniRule"/>
</dbReference>
<dbReference type="CDD" id="cd03344">
    <property type="entry name" value="GroEL"/>
    <property type="match status" value="1"/>
</dbReference>
<evidence type="ECO:0000256" key="1">
    <source>
        <dbReference type="ARBA" id="ARBA00006607"/>
    </source>
</evidence>
<feature type="binding site" evidence="7">
    <location>
        <position position="51"/>
    </location>
    <ligand>
        <name>ATP</name>
        <dbReference type="ChEBI" id="CHEBI:30616"/>
    </ligand>
</feature>
<keyword evidence="4 7" id="KW-0067">ATP-binding</keyword>
<dbReference type="InterPro" id="IPR002423">
    <property type="entry name" value="Cpn60/GroEL/TCP-1"/>
</dbReference>
<protein>
    <recommendedName>
        <fullName evidence="7">Chaperonin GroEL</fullName>
        <ecNumber evidence="7">5.6.1.7</ecNumber>
    </recommendedName>
    <alternativeName>
        <fullName evidence="7">60 kDa chaperonin</fullName>
    </alternativeName>
    <alternativeName>
        <fullName evidence="7">Chaperonin-60</fullName>
        <shortName evidence="7">Cpn60</shortName>
    </alternativeName>
</protein>
<feature type="binding site" evidence="7">
    <location>
        <begin position="30"/>
        <end position="33"/>
    </location>
    <ligand>
        <name>ATP</name>
        <dbReference type="ChEBI" id="CHEBI:30616"/>
    </ligand>
</feature>
<dbReference type="GO" id="GO:0005737">
    <property type="term" value="C:cytoplasm"/>
    <property type="evidence" value="ECO:0007669"/>
    <property type="project" value="UniProtKB-SubCell"/>
</dbReference>
<name>A0A448E0W0_PSEFL</name>
<dbReference type="NCBIfam" id="NF009488">
    <property type="entry name" value="PRK12850.1"/>
    <property type="match status" value="1"/>
</dbReference>
<evidence type="ECO:0000256" key="3">
    <source>
        <dbReference type="ARBA" id="ARBA00022741"/>
    </source>
</evidence>